<dbReference type="Proteomes" id="UP000499080">
    <property type="component" value="Unassembled WGS sequence"/>
</dbReference>
<evidence type="ECO:0000313" key="2">
    <source>
        <dbReference type="EMBL" id="GBL89823.1"/>
    </source>
</evidence>
<evidence type="ECO:0000313" key="4">
    <source>
        <dbReference type="EMBL" id="GBO39164.1"/>
    </source>
</evidence>
<protein>
    <submittedName>
        <fullName evidence="2">Uncharacterized protein</fullName>
    </submittedName>
</protein>
<evidence type="ECO:0000313" key="3">
    <source>
        <dbReference type="EMBL" id="GBO39144.1"/>
    </source>
</evidence>
<dbReference type="EMBL" id="BGPR01064073">
    <property type="protein sequence ID" value="GBO39144.1"/>
    <property type="molecule type" value="Genomic_DNA"/>
</dbReference>
<reference evidence="2 5" key="1">
    <citation type="journal article" date="2019" name="Sci. Rep.">
        <title>Orb-weaving spider Araneus ventricosus genome elucidates the spidroin gene catalogue.</title>
        <authorList>
            <person name="Kono N."/>
            <person name="Nakamura H."/>
            <person name="Ohtoshi R."/>
            <person name="Moran D.A.P."/>
            <person name="Shinohara A."/>
            <person name="Yoshida Y."/>
            <person name="Fujiwara M."/>
            <person name="Mori M."/>
            <person name="Tomita M."/>
            <person name="Arakawa K."/>
        </authorList>
    </citation>
    <scope>NUCLEOTIDE SEQUENCE [LARGE SCALE GENOMIC DNA]</scope>
</reference>
<sequence length="91" mass="10322">MRYFLYQIAGAMHTFLCEMAGQQNKFLYEIAGQQSVKRLPSADKIEPLPSPPRPYSYRGVQPPLLRPRLRSRTPTEGSKPFLSPSSDVILV</sequence>
<accession>A0A4Y2BCT2</accession>
<feature type="region of interest" description="Disordered" evidence="1">
    <location>
        <begin position="39"/>
        <end position="91"/>
    </location>
</feature>
<name>A0A4Y2BCT2_ARAVE</name>
<dbReference type="EMBL" id="BGPR01064086">
    <property type="protein sequence ID" value="GBO39164.1"/>
    <property type="molecule type" value="Genomic_DNA"/>
</dbReference>
<evidence type="ECO:0000313" key="5">
    <source>
        <dbReference type="Proteomes" id="UP000499080"/>
    </source>
</evidence>
<organism evidence="2 5">
    <name type="scientific">Araneus ventricosus</name>
    <name type="common">Orbweaver spider</name>
    <name type="synonym">Epeira ventricosa</name>
    <dbReference type="NCBI Taxonomy" id="182803"/>
    <lineage>
        <taxon>Eukaryota</taxon>
        <taxon>Metazoa</taxon>
        <taxon>Ecdysozoa</taxon>
        <taxon>Arthropoda</taxon>
        <taxon>Chelicerata</taxon>
        <taxon>Arachnida</taxon>
        <taxon>Araneae</taxon>
        <taxon>Araneomorphae</taxon>
        <taxon>Entelegynae</taxon>
        <taxon>Araneoidea</taxon>
        <taxon>Araneidae</taxon>
        <taxon>Araneus</taxon>
    </lineage>
</organism>
<comment type="caution">
    <text evidence="2">The sequence shown here is derived from an EMBL/GenBank/DDBJ whole genome shotgun (WGS) entry which is preliminary data.</text>
</comment>
<dbReference type="EMBL" id="BGPR01083078">
    <property type="protein sequence ID" value="GBL89823.1"/>
    <property type="molecule type" value="Genomic_DNA"/>
</dbReference>
<proteinExistence type="predicted"/>
<evidence type="ECO:0000256" key="1">
    <source>
        <dbReference type="SAM" id="MobiDB-lite"/>
    </source>
</evidence>
<keyword evidence="5" id="KW-1185">Reference proteome</keyword>
<gene>
    <name evidence="3" type="ORF">AVEN_15531_1</name>
    <name evidence="2" type="ORF">AVEN_245165_1</name>
    <name evidence="4" type="ORF">AVEN_46999_1</name>
</gene>
<dbReference type="AlphaFoldDB" id="A0A4Y2BCT2"/>